<accession>A0A1N7JB40</accession>
<feature type="transmembrane region" description="Helical" evidence="6">
    <location>
        <begin position="317"/>
        <end position="341"/>
    </location>
</feature>
<evidence type="ECO:0000313" key="10">
    <source>
        <dbReference type="EMBL" id="SIS46476.1"/>
    </source>
</evidence>
<dbReference type="Gene3D" id="1.10.287.130">
    <property type="match status" value="1"/>
</dbReference>
<dbReference type="GO" id="GO:0000155">
    <property type="term" value="F:phosphorelay sensor kinase activity"/>
    <property type="evidence" value="ECO:0007669"/>
    <property type="project" value="InterPro"/>
</dbReference>
<dbReference type="SUPFAM" id="SSF47384">
    <property type="entry name" value="Homodimeric domain of signal transducing histidine kinase"/>
    <property type="match status" value="1"/>
</dbReference>
<keyword evidence="11" id="KW-1185">Reference proteome</keyword>
<dbReference type="InterPro" id="IPR035965">
    <property type="entry name" value="PAS-like_dom_sf"/>
</dbReference>
<dbReference type="InterPro" id="IPR052162">
    <property type="entry name" value="Sensor_kinase/Photoreceptor"/>
</dbReference>
<reference evidence="10 11" key="1">
    <citation type="submission" date="2017-01" db="EMBL/GenBank/DDBJ databases">
        <authorList>
            <person name="Mah S.A."/>
            <person name="Swanson W.J."/>
            <person name="Moy G.W."/>
            <person name="Vacquier V.D."/>
        </authorList>
    </citation>
    <scope>NUCLEOTIDE SEQUENCE [LARGE SCALE GENOMIC DNA]</scope>
    <source>
        <strain evidence="10 11">DSM 11589</strain>
    </source>
</reference>
<dbReference type="SMART" id="SM00091">
    <property type="entry name" value="PAS"/>
    <property type="match status" value="2"/>
</dbReference>
<evidence type="ECO:0000313" key="11">
    <source>
        <dbReference type="Proteomes" id="UP000185678"/>
    </source>
</evidence>
<dbReference type="PRINTS" id="PR00344">
    <property type="entry name" value="BCTRLSENSOR"/>
</dbReference>
<dbReference type="InterPro" id="IPR004358">
    <property type="entry name" value="Sig_transdc_His_kin-like_C"/>
</dbReference>
<evidence type="ECO:0000256" key="5">
    <source>
        <dbReference type="ARBA" id="ARBA00022777"/>
    </source>
</evidence>
<protein>
    <recommendedName>
        <fullName evidence="2">histidine kinase</fullName>
        <ecNumber evidence="2">2.7.13.3</ecNumber>
    </recommendedName>
</protein>
<keyword evidence="4" id="KW-0808">Transferase</keyword>
<dbReference type="Pfam" id="PF02518">
    <property type="entry name" value="HATPase_c"/>
    <property type="match status" value="1"/>
</dbReference>
<feature type="domain" description="PAC" evidence="9">
    <location>
        <begin position="420"/>
        <end position="474"/>
    </location>
</feature>
<comment type="catalytic activity">
    <reaction evidence="1">
        <text>ATP + protein L-histidine = ADP + protein N-phospho-L-histidine.</text>
        <dbReference type="EC" id="2.7.13.3"/>
    </reaction>
</comment>
<feature type="transmembrane region" description="Helical" evidence="6">
    <location>
        <begin position="14"/>
        <end position="41"/>
    </location>
</feature>
<evidence type="ECO:0000256" key="2">
    <source>
        <dbReference type="ARBA" id="ARBA00012438"/>
    </source>
</evidence>
<dbReference type="InterPro" id="IPR003661">
    <property type="entry name" value="HisK_dim/P_dom"/>
</dbReference>
<evidence type="ECO:0000256" key="1">
    <source>
        <dbReference type="ARBA" id="ARBA00000085"/>
    </source>
</evidence>
<dbReference type="SUPFAM" id="SSF55874">
    <property type="entry name" value="ATPase domain of HSP90 chaperone/DNA topoisomerase II/histidine kinase"/>
    <property type="match status" value="1"/>
</dbReference>
<gene>
    <name evidence="10" type="ORF">SAMN05421779_10246</name>
</gene>
<feature type="domain" description="PAS" evidence="8">
    <location>
        <begin position="349"/>
        <end position="395"/>
    </location>
</feature>
<dbReference type="SMART" id="SM00086">
    <property type="entry name" value="PAC"/>
    <property type="match status" value="1"/>
</dbReference>
<dbReference type="InterPro" id="IPR036097">
    <property type="entry name" value="HisK_dim/P_sf"/>
</dbReference>
<dbReference type="EC" id="2.7.13.3" evidence="2"/>
<sequence length="854" mass="93208">MTPRLNERSLSRRFVFSMIVIAGVVVSMILGTAGVGLWTALQQSRSASARTLASSAELVEKGMTRSVESIDVLLASLSYRLADLGGHPALHAEVVRGDVVAGMAQDMMRFAPHVRQIMILDQQGVVLFDSAPSAAVGGQIDLAALGLGDQAPRALAGNLQIGLSVAGRFLGQAGVAPVGVSVIPVAYPFQVTMASGQQETFYAVAAINPGFVQDSFDAVVAQDRGGIAEEVILARYDGPILAVRASAALPIEIPKQVPAVLSGAIERAESGRLADILPLSAQFGDLHWQVSSRYPLVVVVGRSEHALLNGWYDDQRVVLVSVPVLLLVVLAMMGGLIWQVIGRGRLQEQVRVLSQALEQGPTAVLITSAQGRIEYVNQAFTEMLGYSRTDVVGETPRLIKSGLMQEAVYRELWDTITKGKVWSGELLNRTKDGHLRWMIAAISGVRGDDGDISHFIAVETDVSEQKRLDQRLNEIQKLVEGLLALPVVLYRINRSGVLTDALGAGLEQLKLTRDALIGRRYDDLFPGFAPQVQQALEGQTVRFEGQSRFAHKTVWLEHLLVFDPARPESPYIKHGLPLSGNGTESDLLLDHEDGAIGIALDVTARRQAEGRLSATIDRLNASNHELEQFAYVASHDLQEPLRIVSSYLSLLKRRYTDQLDEDAQVFIGYAIEGSHRMQSLILDLLQLSRIGTQGRELGPTDLSPVIETALANLDLSIKETQASIIIRDPLPTVLGDGAQLIRLFQNLIGNALKYRHPDRPPVVMIQCRFEGGLWHLVVEDNGLGIGEAFRDRIFLIFQRLQSREDSQGNGIGLAICRKIAERHGGSIWVDGEEGRGSRFHVTLRRQDDMLPPVS</sequence>
<keyword evidence="3" id="KW-0597">Phosphoprotein</keyword>
<keyword evidence="5" id="KW-0418">Kinase</keyword>
<dbReference type="InterPro" id="IPR005467">
    <property type="entry name" value="His_kinase_dom"/>
</dbReference>
<dbReference type="InterPro" id="IPR001610">
    <property type="entry name" value="PAC"/>
</dbReference>
<dbReference type="InterPro" id="IPR036890">
    <property type="entry name" value="HATPase_C_sf"/>
</dbReference>
<evidence type="ECO:0000259" key="8">
    <source>
        <dbReference type="PROSITE" id="PS50112"/>
    </source>
</evidence>
<dbReference type="PROSITE" id="PS50109">
    <property type="entry name" value="HIS_KIN"/>
    <property type="match status" value="1"/>
</dbReference>
<evidence type="ECO:0000259" key="9">
    <source>
        <dbReference type="PROSITE" id="PS50113"/>
    </source>
</evidence>
<dbReference type="Gene3D" id="3.30.450.20">
    <property type="entry name" value="PAS domain"/>
    <property type="match status" value="3"/>
</dbReference>
<evidence type="ECO:0000256" key="3">
    <source>
        <dbReference type="ARBA" id="ARBA00022553"/>
    </source>
</evidence>
<evidence type="ECO:0000256" key="6">
    <source>
        <dbReference type="SAM" id="Phobius"/>
    </source>
</evidence>
<dbReference type="PANTHER" id="PTHR43304:SF1">
    <property type="entry name" value="PAC DOMAIN-CONTAINING PROTEIN"/>
    <property type="match status" value="1"/>
</dbReference>
<name>A0A1N7JB40_9PROT</name>
<dbReference type="RefSeq" id="WP_076398980.1">
    <property type="nucleotide sequence ID" value="NZ_FTOA01000002.1"/>
</dbReference>
<dbReference type="STRING" id="80876.SAMN05421779_10246"/>
<dbReference type="SMART" id="SM00388">
    <property type="entry name" value="HisKA"/>
    <property type="match status" value="1"/>
</dbReference>
<evidence type="ECO:0000256" key="4">
    <source>
        <dbReference type="ARBA" id="ARBA00022679"/>
    </source>
</evidence>
<dbReference type="SMART" id="SM00387">
    <property type="entry name" value="HATPase_c"/>
    <property type="match status" value="1"/>
</dbReference>
<keyword evidence="6" id="KW-0472">Membrane</keyword>
<dbReference type="PANTHER" id="PTHR43304">
    <property type="entry name" value="PHYTOCHROME-LIKE PROTEIN CPH1"/>
    <property type="match status" value="1"/>
</dbReference>
<dbReference type="Pfam" id="PF13426">
    <property type="entry name" value="PAS_9"/>
    <property type="match status" value="1"/>
</dbReference>
<dbReference type="InterPro" id="IPR000014">
    <property type="entry name" value="PAS"/>
</dbReference>
<dbReference type="NCBIfam" id="TIGR00229">
    <property type="entry name" value="sensory_box"/>
    <property type="match status" value="1"/>
</dbReference>
<feature type="domain" description="Histidine kinase" evidence="7">
    <location>
        <begin position="632"/>
        <end position="847"/>
    </location>
</feature>
<dbReference type="PROSITE" id="PS50113">
    <property type="entry name" value="PAC"/>
    <property type="match status" value="1"/>
</dbReference>
<dbReference type="SUPFAM" id="SSF55785">
    <property type="entry name" value="PYP-like sensor domain (PAS domain)"/>
    <property type="match status" value="2"/>
</dbReference>
<dbReference type="OrthoDB" id="7991996at2"/>
<dbReference type="CDD" id="cd00130">
    <property type="entry name" value="PAS"/>
    <property type="match status" value="1"/>
</dbReference>
<dbReference type="InterPro" id="IPR000700">
    <property type="entry name" value="PAS-assoc_C"/>
</dbReference>
<keyword evidence="6" id="KW-1133">Transmembrane helix</keyword>
<keyword evidence="6" id="KW-0812">Transmembrane</keyword>
<proteinExistence type="predicted"/>
<dbReference type="InterPro" id="IPR003594">
    <property type="entry name" value="HATPase_dom"/>
</dbReference>
<dbReference type="AlphaFoldDB" id="A0A1N7JB40"/>
<dbReference type="PROSITE" id="PS50112">
    <property type="entry name" value="PAS"/>
    <property type="match status" value="1"/>
</dbReference>
<dbReference type="CDD" id="cd00082">
    <property type="entry name" value="HisKA"/>
    <property type="match status" value="1"/>
</dbReference>
<dbReference type="Pfam" id="PF00512">
    <property type="entry name" value="HisKA"/>
    <property type="match status" value="1"/>
</dbReference>
<dbReference type="Gene3D" id="3.30.565.10">
    <property type="entry name" value="Histidine kinase-like ATPase, C-terminal domain"/>
    <property type="match status" value="1"/>
</dbReference>
<dbReference type="Proteomes" id="UP000185678">
    <property type="component" value="Unassembled WGS sequence"/>
</dbReference>
<dbReference type="FunFam" id="3.30.565.10:FF:000006">
    <property type="entry name" value="Sensor histidine kinase WalK"/>
    <property type="match status" value="1"/>
</dbReference>
<evidence type="ECO:0000259" key="7">
    <source>
        <dbReference type="PROSITE" id="PS50109"/>
    </source>
</evidence>
<dbReference type="EMBL" id="FTOA01000002">
    <property type="protein sequence ID" value="SIS46476.1"/>
    <property type="molecule type" value="Genomic_DNA"/>
</dbReference>
<organism evidence="10 11">
    <name type="scientific">Insolitispirillum peregrinum</name>
    <dbReference type="NCBI Taxonomy" id="80876"/>
    <lineage>
        <taxon>Bacteria</taxon>
        <taxon>Pseudomonadati</taxon>
        <taxon>Pseudomonadota</taxon>
        <taxon>Alphaproteobacteria</taxon>
        <taxon>Rhodospirillales</taxon>
        <taxon>Novispirillaceae</taxon>
        <taxon>Insolitispirillum</taxon>
    </lineage>
</organism>